<keyword evidence="2" id="KW-0808">Transferase</keyword>
<protein>
    <submittedName>
        <fullName evidence="2">Predicted N-acetyltransferase YhbS</fullName>
    </submittedName>
</protein>
<keyword evidence="3" id="KW-1185">Reference proteome</keyword>
<reference evidence="3" key="1">
    <citation type="submission" date="2016-10" db="EMBL/GenBank/DDBJ databases">
        <authorList>
            <person name="Varghese N."/>
            <person name="Submissions S."/>
        </authorList>
    </citation>
    <scope>NUCLEOTIDE SEQUENCE [LARGE SCALE GENOMIC DNA]</scope>
    <source>
        <strain evidence="3">DSM 21857</strain>
    </source>
</reference>
<accession>A0A1I3SZX9</accession>
<gene>
    <name evidence="2" type="ORF">SAMN03080618_03535</name>
</gene>
<dbReference type="Proteomes" id="UP000242763">
    <property type="component" value="Unassembled WGS sequence"/>
</dbReference>
<dbReference type="RefSeq" id="WP_244523322.1">
    <property type="nucleotide sequence ID" value="NZ_FORF01000039.1"/>
</dbReference>
<name>A0A1I3SZX9_9HYPH</name>
<proteinExistence type="predicted"/>
<evidence type="ECO:0000313" key="2">
    <source>
        <dbReference type="EMBL" id="SFJ64418.1"/>
    </source>
</evidence>
<dbReference type="PROSITE" id="PS51186">
    <property type="entry name" value="GNAT"/>
    <property type="match status" value="1"/>
</dbReference>
<evidence type="ECO:0000259" key="1">
    <source>
        <dbReference type="PROSITE" id="PS51186"/>
    </source>
</evidence>
<dbReference type="InterPro" id="IPR000182">
    <property type="entry name" value="GNAT_dom"/>
</dbReference>
<dbReference type="Pfam" id="PF13508">
    <property type="entry name" value="Acetyltransf_7"/>
    <property type="match status" value="1"/>
</dbReference>
<dbReference type="EMBL" id="FORF01000039">
    <property type="protein sequence ID" value="SFJ64418.1"/>
    <property type="molecule type" value="Genomic_DNA"/>
</dbReference>
<dbReference type="GO" id="GO:0016747">
    <property type="term" value="F:acyltransferase activity, transferring groups other than amino-acyl groups"/>
    <property type="evidence" value="ECO:0007669"/>
    <property type="project" value="InterPro"/>
</dbReference>
<organism evidence="2 3">
    <name type="scientific">Aquamicrobium aerolatum DSM 21857</name>
    <dbReference type="NCBI Taxonomy" id="1121003"/>
    <lineage>
        <taxon>Bacteria</taxon>
        <taxon>Pseudomonadati</taxon>
        <taxon>Pseudomonadota</taxon>
        <taxon>Alphaproteobacteria</taxon>
        <taxon>Hyphomicrobiales</taxon>
        <taxon>Phyllobacteriaceae</taxon>
        <taxon>Aerobium</taxon>
    </lineage>
</organism>
<dbReference type="Gene3D" id="3.40.630.30">
    <property type="match status" value="1"/>
</dbReference>
<dbReference type="SUPFAM" id="SSF55729">
    <property type="entry name" value="Acyl-CoA N-acyltransferases (Nat)"/>
    <property type="match status" value="1"/>
</dbReference>
<dbReference type="InterPro" id="IPR016181">
    <property type="entry name" value="Acyl_CoA_acyltransferase"/>
</dbReference>
<dbReference type="AlphaFoldDB" id="A0A1I3SZX9"/>
<dbReference type="STRING" id="1121003.SAMN03080618_03535"/>
<sequence length="188" mass="19875">MNLQAMLQQDSAVAVLAEQAFDVPAREALLDRAMGQGRKKKSSEKLRRGRRPAKGLALVAKDADGVLLGTVRLWSVRLGEDGAQALLLGPLAVETSVKSAGIGSQLMRHALEAARQLGHGAILLVGDAPYYARFGFSAEKTGNLSMPGPYERERFLALELVDGWLDGASGTLKASGGKEKPALVARAA</sequence>
<evidence type="ECO:0000313" key="3">
    <source>
        <dbReference type="Proteomes" id="UP000242763"/>
    </source>
</evidence>
<dbReference type="CDD" id="cd04301">
    <property type="entry name" value="NAT_SF"/>
    <property type="match status" value="1"/>
</dbReference>
<feature type="domain" description="N-acetyltransferase" evidence="1">
    <location>
        <begin position="13"/>
        <end position="161"/>
    </location>
</feature>